<dbReference type="PANTHER" id="PTHR11439">
    <property type="entry name" value="GAG-POL-RELATED RETROTRANSPOSON"/>
    <property type="match status" value="1"/>
</dbReference>
<dbReference type="AlphaFoldDB" id="A0A1U7VLU5"/>
<gene>
    <name evidence="4" type="primary">LOC104218513</name>
</gene>
<name>A0A1U7VLU5_NICSY</name>
<dbReference type="eggNOG" id="KOG0017">
    <property type="taxonomic scope" value="Eukaryota"/>
</dbReference>
<dbReference type="InterPro" id="IPR046796">
    <property type="entry name" value="Transposase_32_dom"/>
</dbReference>
<dbReference type="PANTHER" id="PTHR11439:SF442">
    <property type="entry name" value="CYSTEINE-RICH RLK (RECEPTOR-LIKE PROTEIN KINASE) 8"/>
    <property type="match status" value="1"/>
</dbReference>
<sequence length="594" mass="67575">MENAKSIDTPISPTTILDEDSNGKKVDETMYRGIIGSLLYLTASRPDIMFSVCKCVRFQLASKESHLTAVKRIIRYLIGTSELGLWYDCSNNFALRGFSDADFASDKTDRKSTSGTCQLLGNALVYWHSKKQNCVALSTTEAEYLAIGSCCTQVLWIMHQLLDYNLSLTSTPIFCDNTSVIYLSKKIVHYSRAKHIEIKHHFIRDHVPISDIVLEFISTDSQLADILTKPLLEERFCFLRKKIGIVPNLTVDQSLQKHDFLLNLPFPLIKTDKNSSIPVTLSILIKANLFTMAKINPSSSTATKHNRRFQKPLNLEEPVDLESSIDSDFFKTDNESNESSENSPISQKRAGKRSMEQTPKKAACKKGKVENTEFGLEDKLIFYGPSEKARFESYKSKSMAYRRSNLTSLFDTIGNFVYEESVRMFYANLFVNDKDDLESMVLGTRIVLDSYQFEKIFSAKFSGFDIFVQNSWPTDFEVSFEEANIFLSDNPSNIGPKNLKFEHRVLAHMIGTTLFPRTGSLSSVSTRDVFVFHCLVNNKRLDWFVWIRQYMLESIRDISSSSACLPYGLLISHILEVMKVDLAPFTPKAHNQHL</sequence>
<evidence type="ECO:0000256" key="1">
    <source>
        <dbReference type="SAM" id="MobiDB-lite"/>
    </source>
</evidence>
<reference evidence="4" key="2">
    <citation type="submission" date="2025-08" db="UniProtKB">
        <authorList>
            <consortium name="RefSeq"/>
        </authorList>
    </citation>
    <scope>IDENTIFICATION</scope>
    <source>
        <tissue evidence="4">Leaf</tissue>
    </source>
</reference>
<organism evidence="3 4">
    <name type="scientific">Nicotiana sylvestris</name>
    <name type="common">Wood tobacco</name>
    <name type="synonym">South American tobacco</name>
    <dbReference type="NCBI Taxonomy" id="4096"/>
    <lineage>
        <taxon>Eukaryota</taxon>
        <taxon>Viridiplantae</taxon>
        <taxon>Streptophyta</taxon>
        <taxon>Embryophyta</taxon>
        <taxon>Tracheophyta</taxon>
        <taxon>Spermatophyta</taxon>
        <taxon>Magnoliopsida</taxon>
        <taxon>eudicotyledons</taxon>
        <taxon>Gunneridae</taxon>
        <taxon>Pentapetalae</taxon>
        <taxon>asterids</taxon>
        <taxon>lamiids</taxon>
        <taxon>Solanales</taxon>
        <taxon>Solanaceae</taxon>
        <taxon>Nicotianoideae</taxon>
        <taxon>Nicotianeae</taxon>
        <taxon>Nicotiana</taxon>
    </lineage>
</organism>
<protein>
    <submittedName>
        <fullName evidence="4">Uncharacterized protein LOC104218513</fullName>
    </submittedName>
</protein>
<dbReference type="Pfam" id="PF20167">
    <property type="entry name" value="Transposase_32"/>
    <property type="match status" value="1"/>
</dbReference>
<dbReference type="STRING" id="4096.A0A1U7VLU5"/>
<dbReference type="RefSeq" id="XP_009767333.1">
    <property type="nucleotide sequence ID" value="XM_009769031.1"/>
</dbReference>
<evidence type="ECO:0000313" key="3">
    <source>
        <dbReference type="Proteomes" id="UP000189701"/>
    </source>
</evidence>
<dbReference type="CDD" id="cd09272">
    <property type="entry name" value="RNase_HI_RT_Ty1"/>
    <property type="match status" value="1"/>
</dbReference>
<dbReference type="Proteomes" id="UP000189701">
    <property type="component" value="Unplaced"/>
</dbReference>
<feature type="domain" description="Putative plant transposon protein" evidence="2">
    <location>
        <begin position="405"/>
        <end position="581"/>
    </location>
</feature>
<evidence type="ECO:0000313" key="4">
    <source>
        <dbReference type="RefSeq" id="XP_009767333.1"/>
    </source>
</evidence>
<reference evidence="3" key="1">
    <citation type="journal article" date="2013" name="Genome Biol.">
        <title>Reference genomes and transcriptomes of Nicotiana sylvestris and Nicotiana tomentosiformis.</title>
        <authorList>
            <person name="Sierro N."/>
            <person name="Battey J.N."/>
            <person name="Ouadi S."/>
            <person name="Bovet L."/>
            <person name="Goepfert S."/>
            <person name="Bakaher N."/>
            <person name="Peitsch M.C."/>
            <person name="Ivanov N.V."/>
        </authorList>
    </citation>
    <scope>NUCLEOTIDE SEQUENCE [LARGE SCALE GENOMIC DNA]</scope>
</reference>
<feature type="region of interest" description="Disordered" evidence="1">
    <location>
        <begin position="331"/>
        <end position="366"/>
    </location>
</feature>
<accession>A0A1U7VLU5</accession>
<evidence type="ECO:0000259" key="2">
    <source>
        <dbReference type="Pfam" id="PF20167"/>
    </source>
</evidence>
<proteinExistence type="predicted"/>
<keyword evidence="3" id="KW-1185">Reference proteome</keyword>